<keyword evidence="7 9" id="KW-0472">Membrane</keyword>
<evidence type="ECO:0000256" key="1">
    <source>
        <dbReference type="ARBA" id="ARBA00004429"/>
    </source>
</evidence>
<evidence type="ECO:0000256" key="4">
    <source>
        <dbReference type="ARBA" id="ARBA00022519"/>
    </source>
</evidence>
<evidence type="ECO:0000256" key="8">
    <source>
        <dbReference type="ARBA" id="ARBA00038436"/>
    </source>
</evidence>
<name>A0A2K8KK24_9GAMM</name>
<keyword evidence="5 9" id="KW-0812">Transmembrane</keyword>
<feature type="transmembrane region" description="Helical" evidence="9">
    <location>
        <begin position="127"/>
        <end position="153"/>
    </location>
</feature>
<dbReference type="Proteomes" id="UP000229757">
    <property type="component" value="Chromosome"/>
</dbReference>
<dbReference type="InterPro" id="IPR007387">
    <property type="entry name" value="TRAP_DctQ"/>
</dbReference>
<dbReference type="Pfam" id="PF04290">
    <property type="entry name" value="DctQ"/>
    <property type="match status" value="1"/>
</dbReference>
<dbReference type="InterPro" id="IPR055348">
    <property type="entry name" value="DctQ"/>
</dbReference>
<comment type="function">
    <text evidence="9">Part of the tripartite ATP-independent periplasmic (TRAP) transport system.</text>
</comment>
<comment type="similarity">
    <text evidence="8 9">Belongs to the TRAP transporter small permease family.</text>
</comment>
<sequence>MHSYKDRLYLASGYLSGLCIIIIMVVVLAQIIGRLLGFIVPSAEDISGYCLSASIFFGLAYTFRDGGHIRVTLLFQNLPPKARFAQEFFVLIIGLVLASFVCWYSWYMIWESYLFEELTQGYIPMPLWAVQVPVGLGSTGLLLAVLDALAAMLGGKLPIYTQHEGEVNLEEI</sequence>
<feature type="transmembrane region" description="Helical" evidence="9">
    <location>
        <begin position="46"/>
        <end position="63"/>
    </location>
</feature>
<comment type="subcellular location">
    <subcellularLocation>
        <location evidence="1 9">Cell inner membrane</location>
        <topology evidence="1 9">Multi-pass membrane protein</topology>
    </subcellularLocation>
</comment>
<feature type="domain" description="Tripartite ATP-independent periplasmic transporters DctQ component" evidence="10">
    <location>
        <begin position="23"/>
        <end position="150"/>
    </location>
</feature>
<keyword evidence="12" id="KW-1185">Reference proteome</keyword>
<dbReference type="EMBL" id="CP011797">
    <property type="protein sequence ID" value="ATX75360.1"/>
    <property type="molecule type" value="Genomic_DNA"/>
</dbReference>
<evidence type="ECO:0000256" key="6">
    <source>
        <dbReference type="ARBA" id="ARBA00022989"/>
    </source>
</evidence>
<evidence type="ECO:0000259" key="10">
    <source>
        <dbReference type="Pfam" id="PF04290"/>
    </source>
</evidence>
<dbReference type="GO" id="GO:0005886">
    <property type="term" value="C:plasma membrane"/>
    <property type="evidence" value="ECO:0007669"/>
    <property type="project" value="UniProtKB-SubCell"/>
</dbReference>
<dbReference type="GO" id="GO:0022857">
    <property type="term" value="F:transmembrane transporter activity"/>
    <property type="evidence" value="ECO:0007669"/>
    <property type="project" value="UniProtKB-UniRule"/>
</dbReference>
<accession>A0A2K8KK24</accession>
<evidence type="ECO:0000313" key="12">
    <source>
        <dbReference type="Proteomes" id="UP000229757"/>
    </source>
</evidence>
<evidence type="ECO:0000256" key="3">
    <source>
        <dbReference type="ARBA" id="ARBA00022475"/>
    </source>
</evidence>
<evidence type="ECO:0000256" key="5">
    <source>
        <dbReference type="ARBA" id="ARBA00022692"/>
    </source>
</evidence>
<evidence type="ECO:0000256" key="7">
    <source>
        <dbReference type="ARBA" id="ARBA00023136"/>
    </source>
</evidence>
<evidence type="ECO:0000256" key="2">
    <source>
        <dbReference type="ARBA" id="ARBA00022448"/>
    </source>
</evidence>
<evidence type="ECO:0000256" key="9">
    <source>
        <dbReference type="RuleBase" id="RU369079"/>
    </source>
</evidence>
<reference evidence="11 12" key="1">
    <citation type="journal article" date="2017" name="Environ. Microbiol.">
        <title>Genomic and physiological analyses of 'Reinekea forsetii' reveal a versatile opportunistic lifestyle during spring algae blooms.</title>
        <authorList>
            <person name="Avci B."/>
            <person name="Hahnke R.L."/>
            <person name="Chafee M."/>
            <person name="Fischer T."/>
            <person name="Gruber-Vodicka H."/>
            <person name="Tegetmeyer H.E."/>
            <person name="Harder J."/>
            <person name="Fuchs B.M."/>
            <person name="Amann R.I."/>
            <person name="Teeling H."/>
        </authorList>
    </citation>
    <scope>NUCLEOTIDE SEQUENCE [LARGE SCALE GENOMIC DNA]</scope>
    <source>
        <strain evidence="11 12">Hel1_31_D35</strain>
    </source>
</reference>
<dbReference type="KEGG" id="rfo:REIFOR_00183"/>
<dbReference type="RefSeq" id="WP_100255773.1">
    <property type="nucleotide sequence ID" value="NZ_CP011797.1"/>
</dbReference>
<dbReference type="OrthoDB" id="26202at2"/>
<keyword evidence="4 9" id="KW-0997">Cell inner membrane</keyword>
<keyword evidence="6 9" id="KW-1133">Transmembrane helix</keyword>
<comment type="subunit">
    <text evidence="9">The complex comprises the extracytoplasmic solute receptor protein and the two transmembrane proteins.</text>
</comment>
<dbReference type="GO" id="GO:0015740">
    <property type="term" value="P:C4-dicarboxylate transport"/>
    <property type="evidence" value="ECO:0007669"/>
    <property type="project" value="TreeGrafter"/>
</dbReference>
<feature type="transmembrane region" description="Helical" evidence="9">
    <location>
        <begin position="12"/>
        <end position="40"/>
    </location>
</feature>
<proteinExistence type="inferred from homology"/>
<protein>
    <recommendedName>
        <fullName evidence="9">TRAP transporter small permease protein</fullName>
    </recommendedName>
</protein>
<dbReference type="PANTHER" id="PTHR35011">
    <property type="entry name" value="2,3-DIKETO-L-GULONATE TRAP TRANSPORTER SMALL PERMEASE PROTEIN YIAM"/>
    <property type="match status" value="1"/>
</dbReference>
<evidence type="ECO:0000313" key="11">
    <source>
        <dbReference type="EMBL" id="ATX75360.1"/>
    </source>
</evidence>
<dbReference type="PANTHER" id="PTHR35011:SF10">
    <property type="entry name" value="TRAP TRANSPORTER SMALL PERMEASE PROTEIN"/>
    <property type="match status" value="1"/>
</dbReference>
<keyword evidence="3" id="KW-1003">Cell membrane</keyword>
<keyword evidence="2 9" id="KW-0813">Transport</keyword>
<dbReference type="AlphaFoldDB" id="A0A2K8KK24"/>
<organism evidence="11 12">
    <name type="scientific">Reinekea forsetii</name>
    <dbReference type="NCBI Taxonomy" id="1336806"/>
    <lineage>
        <taxon>Bacteria</taxon>
        <taxon>Pseudomonadati</taxon>
        <taxon>Pseudomonadota</taxon>
        <taxon>Gammaproteobacteria</taxon>
        <taxon>Oceanospirillales</taxon>
        <taxon>Saccharospirillaceae</taxon>
        <taxon>Reinekea</taxon>
    </lineage>
</organism>
<feature type="transmembrane region" description="Helical" evidence="9">
    <location>
        <begin position="84"/>
        <end position="107"/>
    </location>
</feature>
<gene>
    <name evidence="11" type="primary">dctQ</name>
    <name evidence="11" type="ORF">REIFOR_00183</name>
</gene>